<comment type="caution">
    <text evidence="2">The sequence shown here is derived from an EMBL/GenBank/DDBJ whole genome shotgun (WGS) entry which is preliminary data.</text>
</comment>
<evidence type="ECO:0000313" key="2">
    <source>
        <dbReference type="EMBL" id="KAG7365823.1"/>
    </source>
</evidence>
<keyword evidence="1" id="KW-0732">Signal</keyword>
<dbReference type="OrthoDB" id="44193at2759"/>
<protein>
    <submittedName>
        <fullName evidence="2">Uncharacterized protein</fullName>
    </submittedName>
</protein>
<evidence type="ECO:0000313" key="3">
    <source>
        <dbReference type="Proteomes" id="UP000693970"/>
    </source>
</evidence>
<keyword evidence="3" id="KW-1185">Reference proteome</keyword>
<organism evidence="2 3">
    <name type="scientific">Nitzschia inconspicua</name>
    <dbReference type="NCBI Taxonomy" id="303405"/>
    <lineage>
        <taxon>Eukaryota</taxon>
        <taxon>Sar</taxon>
        <taxon>Stramenopiles</taxon>
        <taxon>Ochrophyta</taxon>
        <taxon>Bacillariophyta</taxon>
        <taxon>Bacillariophyceae</taxon>
        <taxon>Bacillariophycidae</taxon>
        <taxon>Bacillariales</taxon>
        <taxon>Bacillariaceae</taxon>
        <taxon>Nitzschia</taxon>
    </lineage>
</organism>
<accession>A0A9K3LPY9</accession>
<feature type="chain" id="PRO_5039930987" evidence="1">
    <location>
        <begin position="20"/>
        <end position="451"/>
    </location>
</feature>
<feature type="signal peptide" evidence="1">
    <location>
        <begin position="1"/>
        <end position="19"/>
    </location>
</feature>
<dbReference type="AlphaFoldDB" id="A0A9K3LPY9"/>
<proteinExistence type="predicted"/>
<reference evidence="2" key="1">
    <citation type="journal article" date="2021" name="Sci. Rep.">
        <title>Diploid genomic architecture of Nitzschia inconspicua, an elite biomass production diatom.</title>
        <authorList>
            <person name="Oliver A."/>
            <person name="Podell S."/>
            <person name="Pinowska A."/>
            <person name="Traller J.C."/>
            <person name="Smith S.R."/>
            <person name="McClure R."/>
            <person name="Beliaev A."/>
            <person name="Bohutskyi P."/>
            <person name="Hill E.A."/>
            <person name="Rabines A."/>
            <person name="Zheng H."/>
            <person name="Allen L.Z."/>
            <person name="Kuo A."/>
            <person name="Grigoriev I.V."/>
            <person name="Allen A.E."/>
            <person name="Hazlebeck D."/>
            <person name="Allen E.E."/>
        </authorList>
    </citation>
    <scope>NUCLEOTIDE SEQUENCE</scope>
    <source>
        <strain evidence="2">Hildebrandi</strain>
    </source>
</reference>
<sequence length="451" mass="49770">MATLLVLTFCLLVVRGTTAFVTHQQPSTPGLSRHSPLTVNAFLISDPTPPVSLERSMVDLVPLIQRTSMLHDGTLDWWKREQSQSQYSSSSNLWLPPANAAETATTAVSAPPTKQEIALLREAFAAFYGTTDRDPSKALDLLSQAIAAWQRQPADELAGLYRVRGDCYMALERPNDAIVDYGQAISLLQQPGVSEAADPVELPASFLGRARAIRSLGVNANKDQVKMASSDYKEALVRSAREEWDTVQELLEDGARTNPYATWEYGMALRLNGDYDDAQSIHTLAANYFDDIGDKARSVISRIDAGIDAAAGSGNDPKRVNTAKVVLSEAIKSTKLVEGRDIPLLQRVIAKEGEGRMALASLEWTSGEKQKAESQLELTCERLDQLEEDAIQRNKINPPVKRTTNLRFNIDDIPGALDTSCSRLKNKEFLTERLEWPTVLQDKLFKLKALT</sequence>
<reference evidence="2" key="2">
    <citation type="submission" date="2021-04" db="EMBL/GenBank/DDBJ databases">
        <authorList>
            <person name="Podell S."/>
        </authorList>
    </citation>
    <scope>NUCLEOTIDE SEQUENCE</scope>
    <source>
        <strain evidence="2">Hildebrandi</strain>
    </source>
</reference>
<dbReference type="Proteomes" id="UP000693970">
    <property type="component" value="Unassembled WGS sequence"/>
</dbReference>
<evidence type="ECO:0000256" key="1">
    <source>
        <dbReference type="SAM" id="SignalP"/>
    </source>
</evidence>
<name>A0A9K3LPY9_9STRA</name>
<gene>
    <name evidence="2" type="ORF">IV203_028493</name>
</gene>
<dbReference type="EMBL" id="JAGRRH010000007">
    <property type="protein sequence ID" value="KAG7365823.1"/>
    <property type="molecule type" value="Genomic_DNA"/>
</dbReference>